<comment type="caution">
    <text evidence="1">The sequence shown here is derived from an EMBL/GenBank/DDBJ whole genome shotgun (WGS) entry which is preliminary data.</text>
</comment>
<sequence>MDRLQTMSCDIREIEYKFDDDTRTTEIPIKNFSAIVKNVKPENLLYNINKQINTNDTATLDLTYGGTNNNTLEPVSTRFCDNIIFYFIIPEEIVKSDKTLLDSNKESNEDTNNKDKVLKKVAPFLANNTENLKMLLIKNGVHLNKRDIKPTNYKADGNTIRQYIKVALPNEELNVILDIITNRDVIESFNKEGLFINDVDITQDYKGVINKKNIIEYLLTKPNFRFAKEYMDAEDWEEFVDINGCTILDNDNLVGGNCLTFISKSIYGTVRYKFYNKFVQSLESLSVRGKVGKHYADWMDYPEDILKESISKATDTGLLRLEITFYIENQVITADYIEEHLNYLSNLLPKELLYYNSIANQWQIYQQLNIIFASWT</sequence>
<dbReference type="EMBL" id="JAPFFF010000001">
    <property type="protein sequence ID" value="KAK8899161.1"/>
    <property type="molecule type" value="Genomic_DNA"/>
</dbReference>
<evidence type="ECO:0000313" key="2">
    <source>
        <dbReference type="Proteomes" id="UP001470230"/>
    </source>
</evidence>
<dbReference type="Proteomes" id="UP001470230">
    <property type="component" value="Unassembled WGS sequence"/>
</dbReference>
<reference evidence="1 2" key="1">
    <citation type="submission" date="2024-04" db="EMBL/GenBank/DDBJ databases">
        <title>Tritrichomonas musculus Genome.</title>
        <authorList>
            <person name="Alves-Ferreira E."/>
            <person name="Grigg M."/>
            <person name="Lorenzi H."/>
            <person name="Galac M."/>
        </authorList>
    </citation>
    <scope>NUCLEOTIDE SEQUENCE [LARGE SCALE GENOMIC DNA]</scope>
    <source>
        <strain evidence="1 2">EAF2021</strain>
    </source>
</reference>
<protein>
    <submittedName>
        <fullName evidence="1">Uncharacterized protein</fullName>
    </submittedName>
</protein>
<keyword evidence="2" id="KW-1185">Reference proteome</keyword>
<accession>A0ABR2L837</accession>
<organism evidence="1 2">
    <name type="scientific">Tritrichomonas musculus</name>
    <dbReference type="NCBI Taxonomy" id="1915356"/>
    <lineage>
        <taxon>Eukaryota</taxon>
        <taxon>Metamonada</taxon>
        <taxon>Parabasalia</taxon>
        <taxon>Tritrichomonadida</taxon>
        <taxon>Tritrichomonadidae</taxon>
        <taxon>Tritrichomonas</taxon>
    </lineage>
</organism>
<gene>
    <name evidence="1" type="ORF">M9Y10_001463</name>
</gene>
<evidence type="ECO:0000313" key="1">
    <source>
        <dbReference type="EMBL" id="KAK8899161.1"/>
    </source>
</evidence>
<name>A0ABR2L837_9EUKA</name>
<proteinExistence type="predicted"/>